<sequence>MLTLHSAPVVVPVTREPIVDGAVLVDGDRIAAVGPRGRLAAQHPGARERVWTGMLTPGLVNAHAHLQYTDFEELNALGEPFPVWLGHMVAKRSTFDDALWQESARRGLHLMFRSGTTAVADIVTEPAVLGPTARSAIAGISYLEAVFEDARSWSDSGRARMLAALDAAPSGRTLGLSPHTPYTISTSVFVDCLAIARERGLRTHTHVAESPAEVQYVATGGGPFAQDMLRFGKAMELIRDGGSGLSPVGYLDKIGALGPDVHAAHCVHCDAADRDVLRARGVYAALCVRSNRILQAGEPPVAEYLAEGSPFAIGTDSLASSPSLDLLEEAATLRDLALVQGYTEPDLDRRIVEAATLGGAAAMSLSDVGRLEEGARADLAVFEVPALEAVAGADPRQVYSALLDAAAAKTHRCLATVLGGTIVHRAMPGSSD</sequence>
<reference evidence="6" key="1">
    <citation type="submission" date="2021-04" db="EMBL/GenBank/DDBJ databases">
        <title>Genome based classification of Actinospica acidithermotolerans sp. nov., an actinobacterium isolated from an Indonesian hot spring.</title>
        <authorList>
            <person name="Kusuma A.B."/>
            <person name="Putra K.E."/>
            <person name="Nafisah S."/>
            <person name="Loh J."/>
            <person name="Nouioui I."/>
            <person name="Goodfellow M."/>
        </authorList>
    </citation>
    <scope>NUCLEOTIDE SEQUENCE</scope>
    <source>
        <strain evidence="6">DSM 45618</strain>
    </source>
</reference>
<dbReference type="SUPFAM" id="SSF51556">
    <property type="entry name" value="Metallo-dependent hydrolases"/>
    <property type="match status" value="1"/>
</dbReference>
<name>A0A8J7WMK2_9ACTN</name>
<accession>A0A8J7WMK2</accession>
<dbReference type="Proteomes" id="UP000677913">
    <property type="component" value="Unassembled WGS sequence"/>
</dbReference>
<evidence type="ECO:0000259" key="4">
    <source>
        <dbReference type="Pfam" id="PF01979"/>
    </source>
</evidence>
<keyword evidence="1" id="KW-0479">Metal-binding</keyword>
<evidence type="ECO:0000313" key="6">
    <source>
        <dbReference type="EMBL" id="MBS2962194.1"/>
    </source>
</evidence>
<dbReference type="SUPFAM" id="SSF51338">
    <property type="entry name" value="Composite domain of metallo-dependent hydrolases"/>
    <property type="match status" value="1"/>
</dbReference>
<evidence type="ECO:0000256" key="3">
    <source>
        <dbReference type="ARBA" id="ARBA00022833"/>
    </source>
</evidence>
<proteinExistence type="predicted"/>
<keyword evidence="3" id="KW-0862">Zinc</keyword>
<feature type="domain" description="Amidohydrolase-related" evidence="4">
    <location>
        <begin position="54"/>
        <end position="395"/>
    </location>
</feature>
<dbReference type="InterPro" id="IPR006680">
    <property type="entry name" value="Amidohydro-rel"/>
</dbReference>
<evidence type="ECO:0000313" key="7">
    <source>
        <dbReference type="Proteomes" id="UP000677913"/>
    </source>
</evidence>
<organism evidence="6 7">
    <name type="scientific">Actinocrinis puniceicyclus</name>
    <dbReference type="NCBI Taxonomy" id="977794"/>
    <lineage>
        <taxon>Bacteria</taxon>
        <taxon>Bacillati</taxon>
        <taxon>Actinomycetota</taxon>
        <taxon>Actinomycetes</taxon>
        <taxon>Catenulisporales</taxon>
        <taxon>Actinospicaceae</taxon>
        <taxon>Actinocrinis</taxon>
    </lineage>
</organism>
<dbReference type="GO" id="GO:0046872">
    <property type="term" value="F:metal ion binding"/>
    <property type="evidence" value="ECO:0007669"/>
    <property type="project" value="UniProtKB-KW"/>
</dbReference>
<dbReference type="InterPro" id="IPR050287">
    <property type="entry name" value="MTA/SAH_deaminase"/>
</dbReference>
<keyword evidence="7" id="KW-1185">Reference proteome</keyword>
<dbReference type="RefSeq" id="WP_211464576.1">
    <property type="nucleotide sequence ID" value="NZ_JAGSXH010000008.1"/>
</dbReference>
<comment type="caution">
    <text evidence="6">The sequence shown here is derived from an EMBL/GenBank/DDBJ whole genome shotgun (WGS) entry which is preliminary data.</text>
</comment>
<feature type="domain" description="Aminodeoxyfutalosine deaminase/Imidazolonepropionase-like composite" evidence="5">
    <location>
        <begin position="21"/>
        <end position="46"/>
    </location>
</feature>
<dbReference type="Gene3D" id="3.20.20.140">
    <property type="entry name" value="Metal-dependent hydrolases"/>
    <property type="match status" value="1"/>
</dbReference>
<dbReference type="InterPro" id="IPR011059">
    <property type="entry name" value="Metal-dep_hydrolase_composite"/>
</dbReference>
<dbReference type="Pfam" id="PF01979">
    <property type="entry name" value="Amidohydro_1"/>
    <property type="match status" value="1"/>
</dbReference>
<protein>
    <submittedName>
        <fullName evidence="6">Amidohydrolase family protein</fullName>
    </submittedName>
</protein>
<dbReference type="GO" id="GO:0016810">
    <property type="term" value="F:hydrolase activity, acting on carbon-nitrogen (but not peptide) bonds"/>
    <property type="evidence" value="ECO:0007669"/>
    <property type="project" value="InterPro"/>
</dbReference>
<dbReference type="AlphaFoldDB" id="A0A8J7WMK2"/>
<dbReference type="PANTHER" id="PTHR43794:SF11">
    <property type="entry name" value="AMIDOHYDROLASE-RELATED DOMAIN-CONTAINING PROTEIN"/>
    <property type="match status" value="1"/>
</dbReference>
<evidence type="ECO:0000256" key="2">
    <source>
        <dbReference type="ARBA" id="ARBA00022801"/>
    </source>
</evidence>
<dbReference type="EMBL" id="JAGSXH010000008">
    <property type="protein sequence ID" value="MBS2962194.1"/>
    <property type="molecule type" value="Genomic_DNA"/>
</dbReference>
<evidence type="ECO:0000259" key="5">
    <source>
        <dbReference type="Pfam" id="PF22039"/>
    </source>
</evidence>
<keyword evidence="2" id="KW-0378">Hydrolase</keyword>
<dbReference type="Pfam" id="PF22039">
    <property type="entry name" value="HUTI_composite_bact"/>
    <property type="match status" value="1"/>
</dbReference>
<dbReference type="InterPro" id="IPR032466">
    <property type="entry name" value="Metal_Hydrolase"/>
</dbReference>
<evidence type="ECO:0000256" key="1">
    <source>
        <dbReference type="ARBA" id="ARBA00022723"/>
    </source>
</evidence>
<dbReference type="PANTHER" id="PTHR43794">
    <property type="entry name" value="AMINOHYDROLASE SSNA-RELATED"/>
    <property type="match status" value="1"/>
</dbReference>
<gene>
    <name evidence="6" type="ORF">KGA66_04000</name>
</gene>
<dbReference type="InterPro" id="IPR054418">
    <property type="entry name" value="MQNX/HUTI_composite_N"/>
</dbReference>